<accession>A0A5S6Q8Z5</accession>
<feature type="signal peptide" evidence="10">
    <location>
        <begin position="1"/>
        <end position="19"/>
    </location>
</feature>
<dbReference type="Pfam" id="PF05493">
    <property type="entry name" value="ATP_synt_H"/>
    <property type="match status" value="1"/>
</dbReference>
<keyword evidence="4 9" id="KW-0812">Transmembrane</keyword>
<evidence type="ECO:0000256" key="2">
    <source>
        <dbReference type="ARBA" id="ARBA00008328"/>
    </source>
</evidence>
<dbReference type="InterPro" id="IPR008389">
    <property type="entry name" value="ATPase_V0-cplx_e1/e2_su"/>
</dbReference>
<dbReference type="AlphaFoldDB" id="A0A5S6Q8Z5"/>
<evidence type="ECO:0000256" key="9">
    <source>
        <dbReference type="SAM" id="Phobius"/>
    </source>
</evidence>
<keyword evidence="3" id="KW-0813">Transport</keyword>
<keyword evidence="7" id="KW-0406">Ion transport</keyword>
<evidence type="ECO:0000256" key="3">
    <source>
        <dbReference type="ARBA" id="ARBA00022448"/>
    </source>
</evidence>
<keyword evidence="11" id="KW-1185">Reference proteome</keyword>
<evidence type="ECO:0000313" key="12">
    <source>
        <dbReference type="WBParaSite" id="TMUE_1000003704.1"/>
    </source>
</evidence>
<keyword evidence="5" id="KW-0375">Hydrogen ion transport</keyword>
<evidence type="ECO:0000256" key="5">
    <source>
        <dbReference type="ARBA" id="ARBA00022781"/>
    </source>
</evidence>
<organism evidence="11 12">
    <name type="scientific">Trichuris muris</name>
    <name type="common">Mouse whipworm</name>
    <dbReference type="NCBI Taxonomy" id="70415"/>
    <lineage>
        <taxon>Eukaryota</taxon>
        <taxon>Metazoa</taxon>
        <taxon>Ecdysozoa</taxon>
        <taxon>Nematoda</taxon>
        <taxon>Enoplea</taxon>
        <taxon>Dorylaimia</taxon>
        <taxon>Trichinellida</taxon>
        <taxon>Trichuridae</taxon>
        <taxon>Trichuris</taxon>
    </lineage>
</organism>
<evidence type="ECO:0000313" key="11">
    <source>
        <dbReference type="Proteomes" id="UP000046395"/>
    </source>
</evidence>
<dbReference type="GO" id="GO:0012505">
    <property type="term" value="C:endomembrane system"/>
    <property type="evidence" value="ECO:0007669"/>
    <property type="project" value="UniProtKB-SubCell"/>
</dbReference>
<name>A0A5S6Q8Z5_TRIMR</name>
<evidence type="ECO:0000256" key="1">
    <source>
        <dbReference type="ARBA" id="ARBA00004127"/>
    </source>
</evidence>
<evidence type="ECO:0000256" key="8">
    <source>
        <dbReference type="ARBA" id="ARBA00023136"/>
    </source>
</evidence>
<keyword evidence="6 9" id="KW-1133">Transmembrane helix</keyword>
<dbReference type="GO" id="GO:0033179">
    <property type="term" value="C:proton-transporting V-type ATPase, V0 domain"/>
    <property type="evidence" value="ECO:0007669"/>
    <property type="project" value="InterPro"/>
</dbReference>
<dbReference type="Proteomes" id="UP000046395">
    <property type="component" value="Unassembled WGS sequence"/>
</dbReference>
<dbReference type="WBParaSite" id="TMUE_1000003704.1">
    <property type="protein sequence ID" value="TMUE_1000003704.1"/>
    <property type="gene ID" value="WBGene00287718"/>
</dbReference>
<dbReference type="STRING" id="70415.A0A5S6Q8Z5"/>
<dbReference type="GO" id="GO:0046961">
    <property type="term" value="F:proton-transporting ATPase activity, rotational mechanism"/>
    <property type="evidence" value="ECO:0007669"/>
    <property type="project" value="InterPro"/>
</dbReference>
<evidence type="ECO:0000256" key="10">
    <source>
        <dbReference type="SAM" id="SignalP"/>
    </source>
</evidence>
<reference evidence="12" key="1">
    <citation type="submission" date="2019-12" db="UniProtKB">
        <authorList>
            <consortium name="WormBaseParasite"/>
        </authorList>
    </citation>
    <scope>IDENTIFICATION</scope>
</reference>
<evidence type="ECO:0000256" key="4">
    <source>
        <dbReference type="ARBA" id="ARBA00022692"/>
    </source>
</evidence>
<feature type="chain" id="PRO_5024466510" evidence="10">
    <location>
        <begin position="20"/>
        <end position="203"/>
    </location>
</feature>
<feature type="transmembrane region" description="Helical" evidence="9">
    <location>
        <begin position="34"/>
        <end position="54"/>
    </location>
</feature>
<sequence length="203" mass="22492">MYQNGVTFVLVSLFWIAAAGSSYFAPKGPNRGLIQTTIVLASCCCYIFWLLAFLHQLNPLFGPLIHNQTVMPFIIPHFAQSSRTVLLDPSSVQINLPTAQSAKALEQRCFLQRGTTIFKTDGKHGVYQPGGTHVVSIQGTDTVYRYFTSQIWRYAVHALCGFQVLEQRWYLGQTVQQASSLDGSKVDLMPDVAIPDSRADGTS</sequence>
<evidence type="ECO:0000256" key="6">
    <source>
        <dbReference type="ARBA" id="ARBA00022989"/>
    </source>
</evidence>
<keyword evidence="8 9" id="KW-0472">Membrane</keyword>
<dbReference type="PANTHER" id="PTHR12263">
    <property type="entry name" value="VACUOLAR ATP SYNTHASE SUBUNIT H"/>
    <property type="match status" value="1"/>
</dbReference>
<protein>
    <submittedName>
        <fullName evidence="12">V-type proton ATPase subunit</fullName>
    </submittedName>
</protein>
<comment type="subcellular location">
    <subcellularLocation>
        <location evidence="1">Endomembrane system</location>
        <topology evidence="1">Multi-pass membrane protein</topology>
    </subcellularLocation>
</comment>
<comment type="similarity">
    <text evidence="2">Belongs to the V-ATPase e1/e2 subunit family.</text>
</comment>
<keyword evidence="10" id="KW-0732">Signal</keyword>
<dbReference type="PANTHER" id="PTHR12263:SF0">
    <property type="entry name" value="V-TYPE PROTON ATPASE SUBUNIT"/>
    <property type="match status" value="1"/>
</dbReference>
<evidence type="ECO:0000256" key="7">
    <source>
        <dbReference type="ARBA" id="ARBA00023065"/>
    </source>
</evidence>
<proteinExistence type="inferred from homology"/>